<dbReference type="InterPro" id="IPR003615">
    <property type="entry name" value="HNH_nuc"/>
</dbReference>
<proteinExistence type="predicted"/>
<comment type="caution">
    <text evidence="3">The sequence shown here is derived from an EMBL/GenBank/DDBJ whole genome shotgun (WGS) entry which is preliminary data.</text>
</comment>
<sequence>MSPLPSPELLQPVPQGYVRLLLLPKNGFYLEIPIPRIQSLCLRPLKYLTFLAWSILGQEGTLAAPHTPNPIPFQDLTGDLVDGGIYSYILTSTPADAEDLSRAVDLEVIKYKSAVTSQTDTTRDDFRTRLLERDGFCVFTGYTDRFTDAVHIIPFSRGSEWFEALVRSRRAYDESVDDLTDINDVRNGLHLVTLLHRPFDQREVAILKTPNLYLDVADVPPRAQRDWLVDPGLGGHTVPSNLDAAFKTQSQQPPPSALLLHYIYGAAAAIQWGHGSEVLKTHQHPARPKAPEPAPMGPERSNHNRGIAIEKRKAAQNQNQHHASKPTSDKEQTDGLTERQRRVEDLVYRLWLNAPDAKEYRRKEKEEKDNHVDRWRRGIIT</sequence>
<reference evidence="3" key="1">
    <citation type="journal article" date="2020" name="Nat. Commun.">
        <title>Large-scale genome sequencing of mycorrhizal fungi provides insights into the early evolution of symbiotic traits.</title>
        <authorList>
            <person name="Miyauchi S."/>
            <person name="Kiss E."/>
            <person name="Kuo A."/>
            <person name="Drula E."/>
            <person name="Kohler A."/>
            <person name="Sanchez-Garcia M."/>
            <person name="Morin E."/>
            <person name="Andreopoulos B."/>
            <person name="Barry K.W."/>
            <person name="Bonito G."/>
            <person name="Buee M."/>
            <person name="Carver A."/>
            <person name="Chen C."/>
            <person name="Cichocki N."/>
            <person name="Clum A."/>
            <person name="Culley D."/>
            <person name="Crous P.W."/>
            <person name="Fauchery L."/>
            <person name="Girlanda M."/>
            <person name="Hayes R.D."/>
            <person name="Keri Z."/>
            <person name="LaButti K."/>
            <person name="Lipzen A."/>
            <person name="Lombard V."/>
            <person name="Magnuson J."/>
            <person name="Maillard F."/>
            <person name="Murat C."/>
            <person name="Nolan M."/>
            <person name="Ohm R.A."/>
            <person name="Pangilinan J."/>
            <person name="Pereira M.F."/>
            <person name="Perotto S."/>
            <person name="Peter M."/>
            <person name="Pfister S."/>
            <person name="Riley R."/>
            <person name="Sitrit Y."/>
            <person name="Stielow J.B."/>
            <person name="Szollosi G."/>
            <person name="Zifcakova L."/>
            <person name="Stursova M."/>
            <person name="Spatafora J.W."/>
            <person name="Tedersoo L."/>
            <person name="Vaario L.M."/>
            <person name="Yamada A."/>
            <person name="Yan M."/>
            <person name="Wang P."/>
            <person name="Xu J."/>
            <person name="Bruns T."/>
            <person name="Baldrian P."/>
            <person name="Vilgalys R."/>
            <person name="Dunand C."/>
            <person name="Henrissat B."/>
            <person name="Grigoriev I.V."/>
            <person name="Hibbett D."/>
            <person name="Nagy L.G."/>
            <person name="Martin F.M."/>
        </authorList>
    </citation>
    <scope>NUCLEOTIDE SEQUENCE</scope>
    <source>
        <strain evidence="3">UP504</strain>
    </source>
</reference>
<evidence type="ECO:0000313" key="3">
    <source>
        <dbReference type="EMBL" id="KAF9513975.1"/>
    </source>
</evidence>
<evidence type="ECO:0000259" key="2">
    <source>
        <dbReference type="Pfam" id="PF13391"/>
    </source>
</evidence>
<gene>
    <name evidence="3" type="ORF">BS47DRAFT_1343641</name>
</gene>
<organism evidence="3 4">
    <name type="scientific">Hydnum rufescens UP504</name>
    <dbReference type="NCBI Taxonomy" id="1448309"/>
    <lineage>
        <taxon>Eukaryota</taxon>
        <taxon>Fungi</taxon>
        <taxon>Dikarya</taxon>
        <taxon>Basidiomycota</taxon>
        <taxon>Agaricomycotina</taxon>
        <taxon>Agaricomycetes</taxon>
        <taxon>Cantharellales</taxon>
        <taxon>Hydnaceae</taxon>
        <taxon>Hydnum</taxon>
    </lineage>
</organism>
<dbReference type="Proteomes" id="UP000886523">
    <property type="component" value="Unassembled WGS sequence"/>
</dbReference>
<feature type="compositionally biased region" description="Basic and acidic residues" evidence="1">
    <location>
        <begin position="327"/>
        <end position="340"/>
    </location>
</feature>
<dbReference type="AlphaFoldDB" id="A0A9P6AZ09"/>
<protein>
    <recommendedName>
        <fullName evidence="2">HNH nuclease domain-containing protein</fullName>
    </recommendedName>
</protein>
<dbReference type="EMBL" id="MU128966">
    <property type="protein sequence ID" value="KAF9513975.1"/>
    <property type="molecule type" value="Genomic_DNA"/>
</dbReference>
<dbReference type="Pfam" id="PF13391">
    <property type="entry name" value="HNH_2"/>
    <property type="match status" value="1"/>
</dbReference>
<feature type="domain" description="HNH nuclease" evidence="2">
    <location>
        <begin position="137"/>
        <end position="206"/>
    </location>
</feature>
<evidence type="ECO:0000313" key="4">
    <source>
        <dbReference type="Proteomes" id="UP000886523"/>
    </source>
</evidence>
<accession>A0A9P6AZ09</accession>
<keyword evidence="4" id="KW-1185">Reference proteome</keyword>
<name>A0A9P6AZ09_9AGAM</name>
<evidence type="ECO:0000256" key="1">
    <source>
        <dbReference type="SAM" id="MobiDB-lite"/>
    </source>
</evidence>
<feature type="region of interest" description="Disordered" evidence="1">
    <location>
        <begin position="280"/>
        <end position="340"/>
    </location>
</feature>
<dbReference type="OrthoDB" id="3267100at2759"/>